<dbReference type="PANTHER" id="PTHR30328:SF54">
    <property type="entry name" value="HTH-TYPE TRANSCRIPTIONAL REPRESSOR SCO4008"/>
    <property type="match status" value="1"/>
</dbReference>
<dbReference type="SUPFAM" id="SSF46689">
    <property type="entry name" value="Homeodomain-like"/>
    <property type="match status" value="1"/>
</dbReference>
<protein>
    <submittedName>
        <fullName evidence="4">TetR family transcriptional regulator</fullName>
    </submittedName>
</protein>
<sequence length="200" mass="22989">MGNKEQTFQKIIEVAYVMFAEKGFEKTSLAMIAAEVGISKPAIYYYFQSKDQLIAYLFDELYKVIEQDVAVDYKELSPVNFKEELLELGYKSIEAQGEDPYFNKIFNQYVLLAARDESYKKQLVELETSFLTSFVEVLQWGVRLGVLEDTPNIEAKAQMLALVYDNIGNFMLTGNQLNYRAIWKEAVHSVIQGGKDDKKK</sequence>
<dbReference type="PROSITE" id="PS01081">
    <property type="entry name" value="HTH_TETR_1"/>
    <property type="match status" value="1"/>
</dbReference>
<reference evidence="4 5" key="1">
    <citation type="submission" date="2016-09" db="EMBL/GenBank/DDBJ databases">
        <title>Draft genome sequence of the soil isolate, Lysinibacillus fusiformis M5, a potential hypoxanthine producer.</title>
        <authorList>
            <person name="Gallegos-Monterrosa R."/>
            <person name="Maroti G."/>
            <person name="Balint B."/>
            <person name="Kovacs A.T."/>
        </authorList>
    </citation>
    <scope>NUCLEOTIDE SEQUENCE [LARGE SCALE GENOMIC DNA]</scope>
    <source>
        <strain evidence="4 5">M5</strain>
    </source>
</reference>
<dbReference type="InterPro" id="IPR009057">
    <property type="entry name" value="Homeodomain-like_sf"/>
</dbReference>
<dbReference type="PANTHER" id="PTHR30328">
    <property type="entry name" value="TRANSCRIPTIONAL REPRESSOR"/>
    <property type="match status" value="1"/>
</dbReference>
<evidence type="ECO:0000313" key="4">
    <source>
        <dbReference type="EMBL" id="ODV55799.1"/>
    </source>
</evidence>
<dbReference type="OrthoDB" id="9814200at2"/>
<dbReference type="Gene3D" id="1.10.357.10">
    <property type="entry name" value="Tetracycline Repressor, domain 2"/>
    <property type="match status" value="1"/>
</dbReference>
<evidence type="ECO:0000313" key="5">
    <source>
        <dbReference type="Proteomes" id="UP000094784"/>
    </source>
</evidence>
<gene>
    <name evidence="4" type="ORF">BG258_07730</name>
</gene>
<dbReference type="InterPro" id="IPR023772">
    <property type="entry name" value="DNA-bd_HTH_TetR-type_CS"/>
</dbReference>
<name>A0A1E4R5T7_9BACI</name>
<dbReference type="AlphaFoldDB" id="A0A1E4R5T7"/>
<dbReference type="EMBL" id="MECQ01000001">
    <property type="protein sequence ID" value="ODV55799.1"/>
    <property type="molecule type" value="Genomic_DNA"/>
</dbReference>
<organism evidence="4 5">
    <name type="scientific">Lysinibacillus fusiformis</name>
    <dbReference type="NCBI Taxonomy" id="28031"/>
    <lineage>
        <taxon>Bacteria</taxon>
        <taxon>Bacillati</taxon>
        <taxon>Bacillota</taxon>
        <taxon>Bacilli</taxon>
        <taxon>Bacillales</taxon>
        <taxon>Bacillaceae</taxon>
        <taxon>Lysinibacillus</taxon>
    </lineage>
</organism>
<dbReference type="InterPro" id="IPR036271">
    <property type="entry name" value="Tet_transcr_reg_TetR-rel_C_sf"/>
</dbReference>
<dbReference type="GO" id="GO:0003677">
    <property type="term" value="F:DNA binding"/>
    <property type="evidence" value="ECO:0007669"/>
    <property type="project" value="UniProtKB-UniRule"/>
</dbReference>
<dbReference type="Pfam" id="PF00440">
    <property type="entry name" value="TetR_N"/>
    <property type="match status" value="1"/>
</dbReference>
<evidence type="ECO:0000259" key="3">
    <source>
        <dbReference type="PROSITE" id="PS50977"/>
    </source>
</evidence>
<feature type="DNA-binding region" description="H-T-H motif" evidence="2">
    <location>
        <begin position="28"/>
        <end position="47"/>
    </location>
</feature>
<comment type="caution">
    <text evidence="4">The sequence shown here is derived from an EMBL/GenBank/DDBJ whole genome shotgun (WGS) entry which is preliminary data.</text>
</comment>
<dbReference type="InterPro" id="IPR050109">
    <property type="entry name" value="HTH-type_TetR-like_transc_reg"/>
</dbReference>
<dbReference type="SUPFAM" id="SSF48498">
    <property type="entry name" value="Tetracyclin repressor-like, C-terminal domain"/>
    <property type="match status" value="1"/>
</dbReference>
<feature type="domain" description="HTH tetR-type" evidence="3">
    <location>
        <begin position="5"/>
        <end position="65"/>
    </location>
</feature>
<dbReference type="PROSITE" id="PS50977">
    <property type="entry name" value="HTH_TETR_2"/>
    <property type="match status" value="1"/>
</dbReference>
<dbReference type="InterPro" id="IPR001647">
    <property type="entry name" value="HTH_TetR"/>
</dbReference>
<dbReference type="RefSeq" id="WP_069480843.1">
    <property type="nucleotide sequence ID" value="NZ_KV766182.1"/>
</dbReference>
<evidence type="ECO:0000256" key="2">
    <source>
        <dbReference type="PROSITE-ProRule" id="PRU00335"/>
    </source>
</evidence>
<dbReference type="Proteomes" id="UP000094784">
    <property type="component" value="Unassembled WGS sequence"/>
</dbReference>
<keyword evidence="1 2" id="KW-0238">DNA-binding</keyword>
<dbReference type="PRINTS" id="PR00455">
    <property type="entry name" value="HTHTETR"/>
</dbReference>
<accession>A0A1E4R5T7</accession>
<proteinExistence type="predicted"/>
<evidence type="ECO:0000256" key="1">
    <source>
        <dbReference type="ARBA" id="ARBA00023125"/>
    </source>
</evidence>
<dbReference type="GO" id="GO:0006355">
    <property type="term" value="P:regulation of DNA-templated transcription"/>
    <property type="evidence" value="ECO:0007669"/>
    <property type="project" value="UniProtKB-ARBA"/>
</dbReference>